<feature type="transmembrane region" description="Helical" evidence="6">
    <location>
        <begin position="185"/>
        <end position="202"/>
    </location>
</feature>
<dbReference type="AlphaFoldDB" id="A0A846QS83"/>
<dbReference type="InterPro" id="IPR003740">
    <property type="entry name" value="YitT"/>
</dbReference>
<comment type="subcellular location">
    <subcellularLocation>
        <location evidence="1">Cell membrane</location>
        <topology evidence="1">Multi-pass membrane protein</topology>
    </subcellularLocation>
</comment>
<gene>
    <name evidence="7" type="ORF">GGQ74_001968</name>
</gene>
<dbReference type="GO" id="GO:0005886">
    <property type="term" value="C:plasma membrane"/>
    <property type="evidence" value="ECO:0007669"/>
    <property type="project" value="UniProtKB-SubCell"/>
</dbReference>
<dbReference type="Pfam" id="PF02588">
    <property type="entry name" value="YitT_membrane"/>
    <property type="match status" value="1"/>
</dbReference>
<evidence type="ECO:0000256" key="5">
    <source>
        <dbReference type="ARBA" id="ARBA00023136"/>
    </source>
</evidence>
<evidence type="ECO:0000256" key="4">
    <source>
        <dbReference type="ARBA" id="ARBA00022989"/>
    </source>
</evidence>
<organism evidence="7 8">
    <name type="scientific">Desulfobaculum xiamenense</name>
    <dbReference type="NCBI Taxonomy" id="995050"/>
    <lineage>
        <taxon>Bacteria</taxon>
        <taxon>Pseudomonadati</taxon>
        <taxon>Thermodesulfobacteriota</taxon>
        <taxon>Desulfovibrionia</taxon>
        <taxon>Desulfovibrionales</taxon>
        <taxon>Desulfovibrionaceae</taxon>
        <taxon>Desulfobaculum</taxon>
    </lineage>
</organism>
<accession>A0A846QS83</accession>
<feature type="transmembrane region" description="Helical" evidence="6">
    <location>
        <begin position="87"/>
        <end position="105"/>
    </location>
</feature>
<keyword evidence="8" id="KW-1185">Reference proteome</keyword>
<sequence length="224" mass="23474">MFTTARNIGKNAFPAIVRDMALLTAGATVTAFACKAMAIPQGLIFGGFSGAGLLLHEATGWLSPGRWLLALNAPFFLVAWRVLGRRFLLYSLYGMFCLGILIDAIPTRMDFSNATIGALATGLVMGVGTGLALLSRGSQGGMDIVGRCLNRWFGIPIGRIYLGFDFALFSAGAIMLGPAPAARSLAVTAAMAFSVEMVLKFFGGWMAHAPASVSAATAPMREAA</sequence>
<keyword evidence="5 6" id="KW-0472">Membrane</keyword>
<feature type="transmembrane region" description="Helical" evidence="6">
    <location>
        <begin position="111"/>
        <end position="134"/>
    </location>
</feature>
<reference evidence="7 8" key="1">
    <citation type="submission" date="2020-03" db="EMBL/GenBank/DDBJ databases">
        <title>Genomic Encyclopedia of Type Strains, Phase IV (KMG-IV): sequencing the most valuable type-strain genomes for metagenomic binning, comparative biology and taxonomic classification.</title>
        <authorList>
            <person name="Goeker M."/>
        </authorList>
    </citation>
    <scope>NUCLEOTIDE SEQUENCE [LARGE SCALE GENOMIC DNA]</scope>
    <source>
        <strain evidence="7 8">DSM 24233</strain>
    </source>
</reference>
<feature type="transmembrane region" description="Helical" evidence="6">
    <location>
        <begin position="62"/>
        <end position="80"/>
    </location>
</feature>
<evidence type="ECO:0000256" key="6">
    <source>
        <dbReference type="SAM" id="Phobius"/>
    </source>
</evidence>
<protein>
    <submittedName>
        <fullName evidence="7">Uncharacterized membrane-anchored protein YitT (DUF2179 family)</fullName>
    </submittedName>
</protein>
<dbReference type="RefSeq" id="WP_167941374.1">
    <property type="nucleotide sequence ID" value="NZ_JAATJA010000002.1"/>
</dbReference>
<dbReference type="PANTHER" id="PTHR33545">
    <property type="entry name" value="UPF0750 MEMBRANE PROTEIN YITT-RELATED"/>
    <property type="match status" value="1"/>
</dbReference>
<evidence type="ECO:0000256" key="3">
    <source>
        <dbReference type="ARBA" id="ARBA00022692"/>
    </source>
</evidence>
<dbReference type="EMBL" id="JAATJA010000002">
    <property type="protein sequence ID" value="NJB68295.1"/>
    <property type="molecule type" value="Genomic_DNA"/>
</dbReference>
<evidence type="ECO:0000313" key="8">
    <source>
        <dbReference type="Proteomes" id="UP000580856"/>
    </source>
</evidence>
<keyword evidence="2" id="KW-1003">Cell membrane</keyword>
<keyword evidence="3 6" id="KW-0812">Transmembrane</keyword>
<proteinExistence type="predicted"/>
<feature type="transmembrane region" description="Helical" evidence="6">
    <location>
        <begin position="160"/>
        <end position="179"/>
    </location>
</feature>
<keyword evidence="4 6" id="KW-1133">Transmembrane helix</keyword>
<name>A0A846QS83_9BACT</name>
<comment type="caution">
    <text evidence="7">The sequence shown here is derived from an EMBL/GenBank/DDBJ whole genome shotgun (WGS) entry which is preliminary data.</text>
</comment>
<dbReference type="PROSITE" id="PS51257">
    <property type="entry name" value="PROKAR_LIPOPROTEIN"/>
    <property type="match status" value="1"/>
</dbReference>
<evidence type="ECO:0000256" key="1">
    <source>
        <dbReference type="ARBA" id="ARBA00004651"/>
    </source>
</evidence>
<dbReference type="PANTHER" id="PTHR33545:SF5">
    <property type="entry name" value="UPF0750 MEMBRANE PROTEIN YITT"/>
    <property type="match status" value="1"/>
</dbReference>
<dbReference type="InterPro" id="IPR051461">
    <property type="entry name" value="UPF0750_membrane"/>
</dbReference>
<evidence type="ECO:0000256" key="2">
    <source>
        <dbReference type="ARBA" id="ARBA00022475"/>
    </source>
</evidence>
<evidence type="ECO:0000313" key="7">
    <source>
        <dbReference type="EMBL" id="NJB68295.1"/>
    </source>
</evidence>
<dbReference type="Proteomes" id="UP000580856">
    <property type="component" value="Unassembled WGS sequence"/>
</dbReference>